<proteinExistence type="predicted"/>
<accession>A0A1R2CN62</accession>
<protein>
    <submittedName>
        <fullName evidence="2">Uncharacterized protein</fullName>
    </submittedName>
</protein>
<gene>
    <name evidence="2" type="ORF">SteCoe_7146</name>
</gene>
<comment type="caution">
    <text evidence="2">The sequence shown here is derived from an EMBL/GenBank/DDBJ whole genome shotgun (WGS) entry which is preliminary data.</text>
</comment>
<keyword evidence="3" id="KW-1185">Reference proteome</keyword>
<feature type="region of interest" description="Disordered" evidence="1">
    <location>
        <begin position="119"/>
        <end position="170"/>
    </location>
</feature>
<organism evidence="2 3">
    <name type="scientific">Stentor coeruleus</name>
    <dbReference type="NCBI Taxonomy" id="5963"/>
    <lineage>
        <taxon>Eukaryota</taxon>
        <taxon>Sar</taxon>
        <taxon>Alveolata</taxon>
        <taxon>Ciliophora</taxon>
        <taxon>Postciliodesmatophora</taxon>
        <taxon>Heterotrichea</taxon>
        <taxon>Heterotrichida</taxon>
        <taxon>Stentoridae</taxon>
        <taxon>Stentor</taxon>
    </lineage>
</organism>
<dbReference type="AlphaFoldDB" id="A0A1R2CN62"/>
<dbReference type="EMBL" id="MPUH01000102">
    <property type="protein sequence ID" value="OMJ90449.1"/>
    <property type="molecule type" value="Genomic_DNA"/>
</dbReference>
<name>A0A1R2CN62_9CILI</name>
<sequence>MSKSFKPISFEKFRVGKLIKSSKKRFCWKFELDGTEYTLDLFSSRISGKRTIILEGNKVVSTKTSGMGSTYQVPIKNHKVIIYEIGDTQYDLRVDNIPFSAPTDTNTLFVPQDARVRNKSSENLRWQQDNFGYPEKEPETVPKKRSESPSLVKSPPKKPEPSPVKKEPVKASAPQVNVFDLFDAPVPISTELPMDLFATPLTSEIKQDFNPFEEPKPKQEEIKIIEIKKEEPKTNSDLLSFVDLDGLHLGDNYSPAYAKKIEEANRPVTINNANVQNVPMHNLLSQREQNAPGMNMGNMPNMQMPNMPNMQMPGMMMNTMGMMNPFMTGMMMGQWNGYYQNPNNQ</sequence>
<evidence type="ECO:0000256" key="1">
    <source>
        <dbReference type="SAM" id="MobiDB-lite"/>
    </source>
</evidence>
<evidence type="ECO:0000313" key="3">
    <source>
        <dbReference type="Proteomes" id="UP000187209"/>
    </source>
</evidence>
<dbReference type="Proteomes" id="UP000187209">
    <property type="component" value="Unassembled WGS sequence"/>
</dbReference>
<evidence type="ECO:0000313" key="2">
    <source>
        <dbReference type="EMBL" id="OMJ90449.1"/>
    </source>
</evidence>
<dbReference type="OrthoDB" id="195604at2759"/>
<reference evidence="2 3" key="1">
    <citation type="submission" date="2016-11" db="EMBL/GenBank/DDBJ databases">
        <title>The macronuclear genome of Stentor coeruleus: a giant cell with tiny introns.</title>
        <authorList>
            <person name="Slabodnick M."/>
            <person name="Ruby J.G."/>
            <person name="Reiff S.B."/>
            <person name="Swart E.C."/>
            <person name="Gosai S."/>
            <person name="Prabakaran S."/>
            <person name="Witkowska E."/>
            <person name="Larue G.E."/>
            <person name="Fisher S."/>
            <person name="Freeman R.M."/>
            <person name="Gunawardena J."/>
            <person name="Chu W."/>
            <person name="Stover N.A."/>
            <person name="Gregory B.D."/>
            <person name="Nowacki M."/>
            <person name="Derisi J."/>
            <person name="Roy S.W."/>
            <person name="Marshall W.F."/>
            <person name="Sood P."/>
        </authorList>
    </citation>
    <scope>NUCLEOTIDE SEQUENCE [LARGE SCALE GENOMIC DNA]</scope>
    <source>
        <strain evidence="2">WM001</strain>
    </source>
</reference>
<feature type="compositionally biased region" description="Basic and acidic residues" evidence="1">
    <location>
        <begin position="134"/>
        <end position="147"/>
    </location>
</feature>
<feature type="compositionally biased region" description="Basic and acidic residues" evidence="1">
    <location>
        <begin position="157"/>
        <end position="169"/>
    </location>
</feature>